<evidence type="ECO:0000256" key="1">
    <source>
        <dbReference type="SAM" id="Phobius"/>
    </source>
</evidence>
<evidence type="ECO:0000313" key="2">
    <source>
        <dbReference type="EMBL" id="GAY56504.1"/>
    </source>
</evidence>
<dbReference type="Proteomes" id="UP000236630">
    <property type="component" value="Unassembled WGS sequence"/>
</dbReference>
<comment type="caution">
    <text evidence="2">The sequence shown here is derived from an EMBL/GenBank/DDBJ whole genome shotgun (WGS) entry which is preliminary data.</text>
</comment>
<dbReference type="AlphaFoldDB" id="A0A2H5PVZ3"/>
<reference evidence="2 3" key="1">
    <citation type="journal article" date="2017" name="Front. Genet.">
        <title>Draft sequencing of the heterozygous diploid genome of Satsuma (Citrus unshiu Marc.) using a hybrid assembly approach.</title>
        <authorList>
            <person name="Shimizu T."/>
            <person name="Tanizawa Y."/>
            <person name="Mochizuki T."/>
            <person name="Nagasaki H."/>
            <person name="Yoshioka T."/>
            <person name="Toyoda A."/>
            <person name="Fujiyama A."/>
            <person name="Kaminuma E."/>
            <person name="Nakamura Y."/>
        </authorList>
    </citation>
    <scope>NUCLEOTIDE SEQUENCE [LARGE SCALE GENOMIC DNA]</scope>
    <source>
        <strain evidence="3">cv. Miyagawa wase</strain>
    </source>
</reference>
<organism evidence="2 3">
    <name type="scientific">Citrus unshiu</name>
    <name type="common">Satsuma mandarin</name>
    <name type="synonym">Citrus nobilis var. unshiu</name>
    <dbReference type="NCBI Taxonomy" id="55188"/>
    <lineage>
        <taxon>Eukaryota</taxon>
        <taxon>Viridiplantae</taxon>
        <taxon>Streptophyta</taxon>
        <taxon>Embryophyta</taxon>
        <taxon>Tracheophyta</taxon>
        <taxon>Spermatophyta</taxon>
        <taxon>Magnoliopsida</taxon>
        <taxon>eudicotyledons</taxon>
        <taxon>Gunneridae</taxon>
        <taxon>Pentapetalae</taxon>
        <taxon>rosids</taxon>
        <taxon>malvids</taxon>
        <taxon>Sapindales</taxon>
        <taxon>Rutaceae</taxon>
        <taxon>Aurantioideae</taxon>
        <taxon>Citrus</taxon>
    </lineage>
</organism>
<sequence>MAKGVCVSMDRMMDSRKVDPNQARVINEVLESFYNSSEAMVNRTKTKGEDPYWEYDWLYNYPGSWKISRYAITPLSSNKSIPTKKSLIKWIEGFLVGILPIFLLLAELL</sequence>
<keyword evidence="1" id="KW-0812">Transmembrane</keyword>
<keyword evidence="1" id="KW-0472">Membrane</keyword>
<keyword evidence="1" id="KW-1133">Transmembrane helix</keyword>
<feature type="transmembrane region" description="Helical" evidence="1">
    <location>
        <begin position="87"/>
        <end position="106"/>
    </location>
</feature>
<dbReference type="EMBL" id="BDQV01000140">
    <property type="protein sequence ID" value="GAY56504.1"/>
    <property type="molecule type" value="Genomic_DNA"/>
</dbReference>
<protein>
    <submittedName>
        <fullName evidence="2">Uncharacterized protein</fullName>
    </submittedName>
</protein>
<keyword evidence="3" id="KW-1185">Reference proteome</keyword>
<accession>A0A2H5PVZ3</accession>
<proteinExistence type="predicted"/>
<evidence type="ECO:0000313" key="3">
    <source>
        <dbReference type="Proteomes" id="UP000236630"/>
    </source>
</evidence>
<gene>
    <name evidence="2" type="ORF">CUMW_172410</name>
</gene>
<name>A0A2H5PVZ3_CITUN</name>